<reference evidence="4" key="4">
    <citation type="submission" date="2018-11" db="EMBL/GenBank/DDBJ databases">
        <title>Characterization of plant carbon substrate utilization by Auxenochlorella protothecoides.</title>
        <authorList>
            <person name="Vogler B.W."/>
            <person name="Starkenburg S.R."/>
            <person name="Sudasinghe N."/>
            <person name="Schambach J.Y."/>
            <person name="Rollin J.A."/>
            <person name="Pattathil S."/>
            <person name="Barry A.N."/>
        </authorList>
    </citation>
    <scope>NUCLEOTIDE SEQUENCE [LARGE SCALE GENOMIC DNA]</scope>
    <source>
        <strain evidence="4">UTEX 25</strain>
    </source>
</reference>
<dbReference type="GeneID" id="23615433"/>
<feature type="transmembrane region" description="Helical" evidence="2">
    <location>
        <begin position="116"/>
        <end position="137"/>
    </location>
</feature>
<dbReference type="KEGG" id="apro:F751_4042"/>
<protein>
    <submittedName>
        <fullName evidence="3">Uncharacterized protein</fullName>
    </submittedName>
</protein>
<reference evidence="4" key="3">
    <citation type="submission" date="2018-10" db="EMBL/GenBank/DDBJ databases">
        <authorList>
            <person name="Hovde B."/>
            <person name="Zhang X."/>
        </authorList>
    </citation>
    <scope>NUCLEOTIDE SEQUENCE [LARGE SCALE GENOMIC DNA]</scope>
    <source>
        <strain evidence="4">UTEX 25</strain>
    </source>
</reference>
<accession>A0A087SE63</accession>
<keyword evidence="2" id="KW-0812">Transmembrane</keyword>
<evidence type="ECO:0000256" key="2">
    <source>
        <dbReference type="SAM" id="Phobius"/>
    </source>
</evidence>
<evidence type="ECO:0000313" key="6">
    <source>
        <dbReference type="Proteomes" id="UP000279271"/>
    </source>
</evidence>
<proteinExistence type="predicted"/>
<feature type="transmembrane region" description="Helical" evidence="2">
    <location>
        <begin position="59"/>
        <end position="82"/>
    </location>
</feature>
<evidence type="ECO:0000313" key="4">
    <source>
        <dbReference type="EMBL" id="RMZ52858.1"/>
    </source>
</evidence>
<keyword evidence="2" id="KW-0472">Membrane</keyword>
<feature type="transmembrane region" description="Helical" evidence="2">
    <location>
        <begin position="88"/>
        <end position="109"/>
    </location>
</feature>
<reference evidence="6" key="2">
    <citation type="journal article" date="2018" name="Algal Res.">
        <title>Characterization of plant carbon substrate utilization by Auxenochlorella protothecoides.</title>
        <authorList>
            <person name="Vogler B.W."/>
            <person name="Starkenburg S.R."/>
            <person name="Sudasinghe N."/>
            <person name="Schambach J.Y."/>
            <person name="Rollin J.A."/>
            <person name="Pattathil S."/>
            <person name="Barry A.N."/>
        </authorList>
    </citation>
    <scope>NUCLEOTIDE SEQUENCE [LARGE SCALE GENOMIC DNA]</scope>
    <source>
        <strain evidence="6">UTEX 25</strain>
    </source>
</reference>
<reference evidence="3 5" key="1">
    <citation type="journal article" date="2014" name="BMC Genomics">
        <title>Oil accumulation mechanisms of the oleaginous microalga Chlorella protothecoides revealed through its genome, transcriptomes, and proteomes.</title>
        <authorList>
            <person name="Gao C."/>
            <person name="Wang Y."/>
            <person name="Shen Y."/>
            <person name="Yan D."/>
            <person name="He X."/>
            <person name="Dai J."/>
            <person name="Wu Q."/>
        </authorList>
    </citation>
    <scope>NUCLEOTIDE SEQUENCE [LARGE SCALE GENOMIC DNA]</scope>
    <source>
        <strain evidence="3 5">0710</strain>
    </source>
</reference>
<organism evidence="3 5">
    <name type="scientific">Auxenochlorella protothecoides</name>
    <name type="common">Green microalga</name>
    <name type="synonym">Chlorella protothecoides</name>
    <dbReference type="NCBI Taxonomy" id="3075"/>
    <lineage>
        <taxon>Eukaryota</taxon>
        <taxon>Viridiplantae</taxon>
        <taxon>Chlorophyta</taxon>
        <taxon>core chlorophytes</taxon>
        <taxon>Trebouxiophyceae</taxon>
        <taxon>Chlorellales</taxon>
        <taxon>Chlorellaceae</taxon>
        <taxon>Auxenochlorella</taxon>
    </lineage>
</organism>
<dbReference type="EMBL" id="KL662103">
    <property type="protein sequence ID" value="KFM24017.1"/>
    <property type="molecule type" value="Genomic_DNA"/>
</dbReference>
<dbReference type="Proteomes" id="UP000279271">
    <property type="component" value="Unassembled WGS sequence"/>
</dbReference>
<dbReference type="RefSeq" id="XP_011396895.1">
    <property type="nucleotide sequence ID" value="XM_011398593.1"/>
</dbReference>
<dbReference type="OrthoDB" id="515302at2759"/>
<feature type="compositionally biased region" description="Pro residues" evidence="1">
    <location>
        <begin position="248"/>
        <end position="257"/>
    </location>
</feature>
<sequence>MDQDRDIHHHLPPGVTGAVLPQHTQRALAACASEVSDDRAPKDLDFLMRHAHALRPRTALGWVALAAAGTFGFSALAVVMAGTLMLSIGGLAALGFILALGGSAIAAALGLMAVCLALAALVAGLLSTASAGAYVALATAQGTLRLLGGVAAPGAAKARGAAMRAALAVGRKELPEEGRPARDAAGTHPAHWYAAPPHQAEHSPDDDKFSFQWDGKNEAGAETTSYALPGNARQAASPVPSNHVVLAPPQPSKPVAM</sequence>
<dbReference type="Proteomes" id="UP000028924">
    <property type="component" value="Unassembled WGS sequence"/>
</dbReference>
<feature type="compositionally biased region" description="Basic and acidic residues" evidence="1">
    <location>
        <begin position="173"/>
        <end position="182"/>
    </location>
</feature>
<name>A0A087SE63_AUXPR</name>
<feature type="region of interest" description="Disordered" evidence="1">
    <location>
        <begin position="173"/>
        <end position="257"/>
    </location>
</feature>
<evidence type="ECO:0000313" key="5">
    <source>
        <dbReference type="Proteomes" id="UP000028924"/>
    </source>
</evidence>
<evidence type="ECO:0000313" key="3">
    <source>
        <dbReference type="EMBL" id="KFM24017.1"/>
    </source>
</evidence>
<dbReference type="AlphaFoldDB" id="A0A087SE63"/>
<gene>
    <name evidence="4" type="ORF">APUTEX25_000977</name>
    <name evidence="3" type="ORF">F751_4042</name>
</gene>
<keyword evidence="5" id="KW-1185">Reference proteome</keyword>
<feature type="compositionally biased region" description="Basic and acidic residues" evidence="1">
    <location>
        <begin position="199"/>
        <end position="219"/>
    </location>
</feature>
<dbReference type="EMBL" id="QOKY01000202">
    <property type="protein sequence ID" value="RMZ52858.1"/>
    <property type="molecule type" value="Genomic_DNA"/>
</dbReference>
<evidence type="ECO:0000256" key="1">
    <source>
        <dbReference type="SAM" id="MobiDB-lite"/>
    </source>
</evidence>
<keyword evidence="2" id="KW-1133">Transmembrane helix</keyword>